<organism evidence="2 3">
    <name type="scientific">Sphingobium nicotianae</name>
    <dbReference type="NCBI Taxonomy" id="2782607"/>
    <lineage>
        <taxon>Bacteria</taxon>
        <taxon>Pseudomonadati</taxon>
        <taxon>Pseudomonadota</taxon>
        <taxon>Alphaproteobacteria</taxon>
        <taxon>Sphingomonadales</taxon>
        <taxon>Sphingomonadaceae</taxon>
        <taxon>Sphingobium</taxon>
    </lineage>
</organism>
<dbReference type="RefSeq" id="WP_214622683.1">
    <property type="nucleotide sequence ID" value="NZ_JAHGAW010000005.1"/>
</dbReference>
<protein>
    <submittedName>
        <fullName evidence="2">Alpha-E domain-containing protein</fullName>
    </submittedName>
</protein>
<dbReference type="AlphaFoldDB" id="A0A9X1DBD5"/>
<sequence length="310" mass="35414">MLSRTAENLFWMARYMERAESTARLLTMGQRMAILPGATMRDEWRSVAQVTDCEEVFGKDAVIREADVVEHLILNPDNPSSIRSCLAMARQNGKSVRTALTQEMWESLNEGWRKLETYGVVEARRDFAELVDWVKNRAMMFRGATESGHLRNEGHDFLRTGGALERAQMTLRLLDVKYYVLLPETEVIGGHRDHYQWTSVLHALSGSRAYHHVYGGSYTPAQITDFIMLNRQFPRSVLYCFDQLAYRLQRLAHWHGQRTPANLRSEEMVETLSGADSGDIFRKGLHETIQGKLAQCNALGVEIAEAYHFG</sequence>
<accession>A0A9X1DBD5</accession>
<comment type="caution">
    <text evidence="2">The sequence shown here is derived from an EMBL/GenBank/DDBJ whole genome shotgun (WGS) entry which is preliminary data.</text>
</comment>
<dbReference type="PANTHER" id="PTHR34595:SF7">
    <property type="entry name" value="SLL1039 PROTEIN"/>
    <property type="match status" value="1"/>
</dbReference>
<evidence type="ECO:0000313" key="2">
    <source>
        <dbReference type="EMBL" id="MBT2186923.1"/>
    </source>
</evidence>
<proteinExistence type="predicted"/>
<evidence type="ECO:0000259" key="1">
    <source>
        <dbReference type="Pfam" id="PF04168"/>
    </source>
</evidence>
<dbReference type="EMBL" id="JAHGAW010000005">
    <property type="protein sequence ID" value="MBT2186923.1"/>
    <property type="molecule type" value="Genomic_DNA"/>
</dbReference>
<name>A0A9X1DBD5_9SPHN</name>
<dbReference type="InterPro" id="IPR007296">
    <property type="entry name" value="DUF403"/>
</dbReference>
<evidence type="ECO:0000313" key="3">
    <source>
        <dbReference type="Proteomes" id="UP001138757"/>
    </source>
</evidence>
<reference evidence="2" key="1">
    <citation type="submission" date="2021-05" db="EMBL/GenBank/DDBJ databases">
        <title>Genome of Sphingobium sp. strain.</title>
        <authorList>
            <person name="Fan R."/>
        </authorList>
    </citation>
    <scope>NUCLEOTIDE SEQUENCE</scope>
    <source>
        <strain evidence="2">H33</strain>
    </source>
</reference>
<feature type="domain" description="DUF403" evidence="1">
    <location>
        <begin position="1"/>
        <end position="307"/>
    </location>
</feature>
<dbReference type="Proteomes" id="UP001138757">
    <property type="component" value="Unassembled WGS sequence"/>
</dbReference>
<dbReference type="InterPro" id="IPR051680">
    <property type="entry name" value="ATP-dep_Glu-Cys_Ligase-2"/>
</dbReference>
<keyword evidence="3" id="KW-1185">Reference proteome</keyword>
<dbReference type="Pfam" id="PF04168">
    <property type="entry name" value="Alpha-E"/>
    <property type="match status" value="1"/>
</dbReference>
<gene>
    <name evidence="2" type="ORF">KK488_08190</name>
</gene>
<dbReference type="PANTHER" id="PTHR34595">
    <property type="entry name" value="BLR5612 PROTEIN"/>
    <property type="match status" value="1"/>
</dbReference>